<organism evidence="2 3">
    <name type="scientific">Panicum virgatum</name>
    <name type="common">Blackwell switchgrass</name>
    <dbReference type="NCBI Taxonomy" id="38727"/>
    <lineage>
        <taxon>Eukaryota</taxon>
        <taxon>Viridiplantae</taxon>
        <taxon>Streptophyta</taxon>
        <taxon>Embryophyta</taxon>
        <taxon>Tracheophyta</taxon>
        <taxon>Spermatophyta</taxon>
        <taxon>Magnoliopsida</taxon>
        <taxon>Liliopsida</taxon>
        <taxon>Poales</taxon>
        <taxon>Poaceae</taxon>
        <taxon>PACMAD clade</taxon>
        <taxon>Panicoideae</taxon>
        <taxon>Panicodae</taxon>
        <taxon>Paniceae</taxon>
        <taxon>Panicinae</taxon>
        <taxon>Panicum</taxon>
        <taxon>Panicum sect. Hiantes</taxon>
    </lineage>
</organism>
<comment type="caution">
    <text evidence="2">The sequence shown here is derived from an EMBL/GenBank/DDBJ whole genome shotgun (WGS) entry which is preliminary data.</text>
</comment>
<feature type="region of interest" description="Disordered" evidence="1">
    <location>
        <begin position="1"/>
        <end position="147"/>
    </location>
</feature>
<accession>A0A8T0NPD0</accession>
<dbReference type="AlphaFoldDB" id="A0A8T0NPD0"/>
<dbReference type="EMBL" id="CM029053">
    <property type="protein sequence ID" value="KAG2551270.1"/>
    <property type="molecule type" value="Genomic_DNA"/>
</dbReference>
<keyword evidence="3" id="KW-1185">Reference proteome</keyword>
<feature type="compositionally biased region" description="Gly residues" evidence="1">
    <location>
        <begin position="29"/>
        <end position="45"/>
    </location>
</feature>
<name>A0A8T0NPD0_PANVG</name>
<evidence type="ECO:0000313" key="2">
    <source>
        <dbReference type="EMBL" id="KAG2551270.1"/>
    </source>
</evidence>
<proteinExistence type="predicted"/>
<gene>
    <name evidence="2" type="ORF">PVAP13_9KG387101</name>
</gene>
<protein>
    <submittedName>
        <fullName evidence="2">Uncharacterized protein</fullName>
    </submittedName>
</protein>
<evidence type="ECO:0000313" key="3">
    <source>
        <dbReference type="Proteomes" id="UP000823388"/>
    </source>
</evidence>
<dbReference type="Proteomes" id="UP000823388">
    <property type="component" value="Chromosome 9K"/>
</dbReference>
<reference evidence="2" key="1">
    <citation type="submission" date="2020-05" db="EMBL/GenBank/DDBJ databases">
        <title>WGS assembly of Panicum virgatum.</title>
        <authorList>
            <person name="Lovell J.T."/>
            <person name="Jenkins J."/>
            <person name="Shu S."/>
            <person name="Juenger T.E."/>
            <person name="Schmutz J."/>
        </authorList>
    </citation>
    <scope>NUCLEOTIDE SEQUENCE</scope>
    <source>
        <strain evidence="2">AP13</strain>
    </source>
</reference>
<feature type="compositionally biased region" description="Acidic residues" evidence="1">
    <location>
        <begin position="84"/>
        <end position="96"/>
    </location>
</feature>
<evidence type="ECO:0000256" key="1">
    <source>
        <dbReference type="SAM" id="MobiDB-lite"/>
    </source>
</evidence>
<sequence length="205" mass="21480">MPPPPSIPVPSQTTGTRPGFQAPCTVAAPGGGAGTGAHFHGGGAGAATDGQVQGRGAGRRPWGQRGRSAGTSFVPAAATLIEGDSTDEEEADEEGEQLAPLSTSTPRSNARKRASSTSTTARGPSKRSKIPAVRSADSIMTHRNKLMSKRNALIQDLRRKREEMEEAARTEHRTRVQKVHQLAADLGVSRVDSTLVSRSNAHSGE</sequence>